<proteinExistence type="predicted"/>
<evidence type="ECO:0000313" key="4">
    <source>
        <dbReference type="Proteomes" id="UP001501645"/>
    </source>
</evidence>
<keyword evidence="4" id="KW-1185">Reference proteome</keyword>
<evidence type="ECO:0000256" key="2">
    <source>
        <dbReference type="SAM" id="Phobius"/>
    </source>
</evidence>
<evidence type="ECO:0000313" key="3">
    <source>
        <dbReference type="EMBL" id="GAA4780122.1"/>
    </source>
</evidence>
<dbReference type="EMBL" id="BAABKO010000005">
    <property type="protein sequence ID" value="GAA4780122.1"/>
    <property type="molecule type" value="Genomic_DNA"/>
</dbReference>
<name>A0ABP9AEQ5_9MICO</name>
<keyword evidence="2" id="KW-0812">Transmembrane</keyword>
<sequence>MSSTPHPAAGDETAVAAAPEPGAAPTVAEQPRTRWAAIVWGVALAIAAALGLGQTVDPSRFTTLQDGVVEWTLAADPLSVSLAVVLALGAAVLVAGLAGIARGVQRRVAARR</sequence>
<keyword evidence="2" id="KW-1133">Transmembrane helix</keyword>
<feature type="region of interest" description="Disordered" evidence="1">
    <location>
        <begin position="1"/>
        <end position="30"/>
    </location>
</feature>
<evidence type="ECO:0000256" key="1">
    <source>
        <dbReference type="SAM" id="MobiDB-lite"/>
    </source>
</evidence>
<dbReference type="Proteomes" id="UP001501645">
    <property type="component" value="Unassembled WGS sequence"/>
</dbReference>
<accession>A0ABP9AEQ5</accession>
<reference evidence="4" key="1">
    <citation type="journal article" date="2019" name="Int. J. Syst. Evol. Microbiol.">
        <title>The Global Catalogue of Microorganisms (GCM) 10K type strain sequencing project: providing services to taxonomists for standard genome sequencing and annotation.</title>
        <authorList>
            <consortium name="The Broad Institute Genomics Platform"/>
            <consortium name="The Broad Institute Genome Sequencing Center for Infectious Disease"/>
            <person name="Wu L."/>
            <person name="Ma J."/>
        </authorList>
    </citation>
    <scope>NUCLEOTIDE SEQUENCE [LARGE SCALE GENOMIC DNA]</scope>
    <source>
        <strain evidence="4">JCM 18537</strain>
    </source>
</reference>
<dbReference type="RefSeq" id="WP_345439961.1">
    <property type="nucleotide sequence ID" value="NZ_BAABKO010000005.1"/>
</dbReference>
<gene>
    <name evidence="3" type="ORF">GCM10023351_26400</name>
</gene>
<evidence type="ECO:0008006" key="5">
    <source>
        <dbReference type="Google" id="ProtNLM"/>
    </source>
</evidence>
<comment type="caution">
    <text evidence="3">The sequence shown here is derived from an EMBL/GenBank/DDBJ whole genome shotgun (WGS) entry which is preliminary data.</text>
</comment>
<protein>
    <recommendedName>
        <fullName evidence="5">DUF1049 domain-containing protein</fullName>
    </recommendedName>
</protein>
<keyword evidence="2" id="KW-0472">Membrane</keyword>
<organism evidence="3 4">
    <name type="scientific">Microbacterium gilvum</name>
    <dbReference type="NCBI Taxonomy" id="1336204"/>
    <lineage>
        <taxon>Bacteria</taxon>
        <taxon>Bacillati</taxon>
        <taxon>Actinomycetota</taxon>
        <taxon>Actinomycetes</taxon>
        <taxon>Micrococcales</taxon>
        <taxon>Microbacteriaceae</taxon>
        <taxon>Microbacterium</taxon>
    </lineage>
</organism>
<feature type="compositionally biased region" description="Low complexity" evidence="1">
    <location>
        <begin position="12"/>
        <end position="30"/>
    </location>
</feature>
<feature type="transmembrane region" description="Helical" evidence="2">
    <location>
        <begin position="35"/>
        <end position="53"/>
    </location>
</feature>
<feature type="transmembrane region" description="Helical" evidence="2">
    <location>
        <begin position="80"/>
        <end position="104"/>
    </location>
</feature>